<dbReference type="AlphaFoldDB" id="A0AAJ4ZE30"/>
<accession>A0AAJ4ZE30</accession>
<organism evidence="2 3">
    <name type="scientific">Pandoraea pulmonicola</name>
    <dbReference type="NCBI Taxonomy" id="93221"/>
    <lineage>
        <taxon>Bacteria</taxon>
        <taxon>Pseudomonadati</taxon>
        <taxon>Pseudomonadota</taxon>
        <taxon>Betaproteobacteria</taxon>
        <taxon>Burkholderiales</taxon>
        <taxon>Burkholderiaceae</taxon>
        <taxon>Pandoraea</taxon>
    </lineage>
</organism>
<sequence>MMPAFGDVRQAVRGPVQCSRGGMPESALLG</sequence>
<reference evidence="2 3" key="1">
    <citation type="submission" date="2018-06" db="EMBL/GenBank/DDBJ databases">
        <authorList>
            <consortium name="Pathogen Informatics"/>
            <person name="Doyle S."/>
        </authorList>
    </citation>
    <scope>NUCLEOTIDE SEQUENCE [LARGE SCALE GENOMIC DNA]</scope>
    <source>
        <strain evidence="2 3">NCTC13159</strain>
    </source>
</reference>
<evidence type="ECO:0000256" key="1">
    <source>
        <dbReference type="SAM" id="MobiDB-lite"/>
    </source>
</evidence>
<dbReference type="EMBL" id="UGSJ01000001">
    <property type="protein sequence ID" value="SUA91662.1"/>
    <property type="molecule type" value="Genomic_DNA"/>
</dbReference>
<evidence type="ECO:0000313" key="3">
    <source>
        <dbReference type="Proteomes" id="UP000254589"/>
    </source>
</evidence>
<proteinExistence type="predicted"/>
<evidence type="ECO:0000313" key="2">
    <source>
        <dbReference type="EMBL" id="SUA91662.1"/>
    </source>
</evidence>
<dbReference type="Proteomes" id="UP000254589">
    <property type="component" value="Unassembled WGS sequence"/>
</dbReference>
<name>A0AAJ4ZE30_PANPU</name>
<feature type="region of interest" description="Disordered" evidence="1">
    <location>
        <begin position="1"/>
        <end position="30"/>
    </location>
</feature>
<protein>
    <submittedName>
        <fullName evidence="2">Uncharacterized protein</fullName>
    </submittedName>
</protein>
<comment type="caution">
    <text evidence="2">The sequence shown here is derived from an EMBL/GenBank/DDBJ whole genome shotgun (WGS) entry which is preliminary data.</text>
</comment>
<gene>
    <name evidence="2" type="ORF">NCTC13159_03174</name>
</gene>